<evidence type="ECO:0000256" key="4">
    <source>
        <dbReference type="SAM" id="MobiDB-lite"/>
    </source>
</evidence>
<dbReference type="AlphaFoldDB" id="A0A9N9XI32"/>
<dbReference type="SUPFAM" id="SSF51126">
    <property type="entry name" value="Pectin lyase-like"/>
    <property type="match status" value="1"/>
</dbReference>
<evidence type="ECO:0000313" key="7">
    <source>
        <dbReference type="EMBL" id="CAG9854744.1"/>
    </source>
</evidence>
<dbReference type="PANTHER" id="PTHR14695:SF4">
    <property type="entry name" value="PROTEIN NESSUN DORMA"/>
    <property type="match status" value="1"/>
</dbReference>
<keyword evidence="8" id="KW-1185">Reference proteome</keyword>
<dbReference type="Pfam" id="PF23762">
    <property type="entry name" value="SHCBP_N"/>
    <property type="match status" value="1"/>
</dbReference>
<feature type="compositionally biased region" description="Acidic residues" evidence="4">
    <location>
        <begin position="536"/>
        <end position="546"/>
    </location>
</feature>
<feature type="domain" description="SHC SH2" evidence="6">
    <location>
        <begin position="12"/>
        <end position="244"/>
    </location>
</feature>
<sequence>MDVITFDKSFQQRYTEFTDVLSDSDVLPASKLQKQWGFFLELTLDKIGWQAIWKIPRLTCESLNVPFPSVALVIVLTINTKELSAYVRILATKNDLIIPEKNWVSLTQLWPTKEQDKAVLLNLWETANSLDMFRFFYFYVYMPWDRDDDDGYDWKEKHLESRLRFYYDLKNGSIPKAVAEHYHQLLTEARRLHHRREYLEEQFHKQEDFEEDMKDDKFKTLMKIHVRLQEIRAEIEIGENPILRNVIIERISQLNLVTNPSQSVHQVWLISNTGTADQHIDFLSKVKQQYSKENLNLSTNLASVLKAGNYNDTYLLNESTHTIVNTGALEKGGVLKGIGSMEKVVLTTEIEDVMFNFIGENVVIENLTIDVASAQCGILVKAGKCTIRNCKIFTESHSSVHQGILVLKGAQLVLEKCEIFGFPTAIVGNSGSVITLANCNIYNVGSGLKIFDNTAVTLESVVLKDCSEFAIDLETATKDEAVGDFQCLEKVPEVKFKNVTGVNNGRGNVAILPPPKLQPFEDLFSDPNKDPTIIESDNDEGDDSGI</sequence>
<name>A0A9N9XI32_PHYSR</name>
<feature type="domain" description="Right handed beta helix" evidence="5">
    <location>
        <begin position="361"/>
        <end position="474"/>
    </location>
</feature>
<dbReference type="InterPro" id="IPR012334">
    <property type="entry name" value="Pectin_lyas_fold"/>
</dbReference>
<evidence type="ECO:0000313" key="8">
    <source>
        <dbReference type="Proteomes" id="UP001153712"/>
    </source>
</evidence>
<dbReference type="InterPro" id="IPR039448">
    <property type="entry name" value="Beta_helix"/>
</dbReference>
<keyword evidence="3" id="KW-0206">Cytoskeleton</keyword>
<protein>
    <recommendedName>
        <fullName evidence="9">Right handed beta helix domain-containing protein</fullName>
    </recommendedName>
</protein>
<reference evidence="7" key="1">
    <citation type="submission" date="2022-01" db="EMBL/GenBank/DDBJ databases">
        <authorList>
            <person name="King R."/>
        </authorList>
    </citation>
    <scope>NUCLEOTIDE SEQUENCE</scope>
</reference>
<gene>
    <name evidence="7" type="ORF">PHYEVI_LOCUS1204</name>
</gene>
<dbReference type="Gene3D" id="2.160.20.10">
    <property type="entry name" value="Single-stranded right-handed beta-helix, Pectin lyase-like"/>
    <property type="match status" value="1"/>
</dbReference>
<dbReference type="PANTHER" id="PTHR14695">
    <property type="entry name" value="SHC SH2-DOMAIN BINDING PROTEIN 1-RELATED"/>
    <property type="match status" value="1"/>
</dbReference>
<dbReference type="InterPro" id="IPR057508">
    <property type="entry name" value="SHCBP-like_N"/>
</dbReference>
<feature type="region of interest" description="Disordered" evidence="4">
    <location>
        <begin position="519"/>
        <end position="546"/>
    </location>
</feature>
<evidence type="ECO:0008006" key="9">
    <source>
        <dbReference type="Google" id="ProtNLM"/>
    </source>
</evidence>
<dbReference type="Pfam" id="PF13229">
    <property type="entry name" value="Beta_helix"/>
    <property type="match status" value="1"/>
</dbReference>
<organism evidence="7 8">
    <name type="scientific">Phyllotreta striolata</name>
    <name type="common">Striped flea beetle</name>
    <name type="synonym">Crioceris striolata</name>
    <dbReference type="NCBI Taxonomy" id="444603"/>
    <lineage>
        <taxon>Eukaryota</taxon>
        <taxon>Metazoa</taxon>
        <taxon>Ecdysozoa</taxon>
        <taxon>Arthropoda</taxon>
        <taxon>Hexapoda</taxon>
        <taxon>Insecta</taxon>
        <taxon>Pterygota</taxon>
        <taxon>Neoptera</taxon>
        <taxon>Endopterygota</taxon>
        <taxon>Coleoptera</taxon>
        <taxon>Polyphaga</taxon>
        <taxon>Cucujiformia</taxon>
        <taxon>Chrysomeloidea</taxon>
        <taxon>Chrysomelidae</taxon>
        <taxon>Galerucinae</taxon>
        <taxon>Alticini</taxon>
        <taxon>Phyllotreta</taxon>
    </lineage>
</organism>
<evidence type="ECO:0000256" key="2">
    <source>
        <dbReference type="ARBA" id="ARBA00022490"/>
    </source>
</evidence>
<keyword evidence="2" id="KW-0963">Cytoplasm</keyword>
<dbReference type="InterPro" id="IPR045140">
    <property type="entry name" value="SHCBP1-like"/>
</dbReference>
<evidence type="ECO:0000256" key="1">
    <source>
        <dbReference type="ARBA" id="ARBA00004186"/>
    </source>
</evidence>
<dbReference type="OrthoDB" id="5978115at2759"/>
<evidence type="ECO:0000256" key="3">
    <source>
        <dbReference type="ARBA" id="ARBA00023212"/>
    </source>
</evidence>
<dbReference type="InterPro" id="IPR011050">
    <property type="entry name" value="Pectin_lyase_fold/virulence"/>
</dbReference>
<evidence type="ECO:0000259" key="6">
    <source>
        <dbReference type="Pfam" id="PF23762"/>
    </source>
</evidence>
<dbReference type="EMBL" id="OU900094">
    <property type="protein sequence ID" value="CAG9854744.1"/>
    <property type="molecule type" value="Genomic_DNA"/>
</dbReference>
<dbReference type="GO" id="GO:0007283">
    <property type="term" value="P:spermatogenesis"/>
    <property type="evidence" value="ECO:0007669"/>
    <property type="project" value="TreeGrafter"/>
</dbReference>
<dbReference type="GO" id="GO:0007112">
    <property type="term" value="P:male meiosis cytokinesis"/>
    <property type="evidence" value="ECO:0007669"/>
    <property type="project" value="TreeGrafter"/>
</dbReference>
<proteinExistence type="predicted"/>
<dbReference type="Proteomes" id="UP001153712">
    <property type="component" value="Chromosome 1"/>
</dbReference>
<dbReference type="GO" id="GO:0005819">
    <property type="term" value="C:spindle"/>
    <property type="evidence" value="ECO:0007669"/>
    <property type="project" value="UniProtKB-SubCell"/>
</dbReference>
<evidence type="ECO:0000259" key="5">
    <source>
        <dbReference type="Pfam" id="PF13229"/>
    </source>
</evidence>
<accession>A0A9N9XI32</accession>
<comment type="subcellular location">
    <subcellularLocation>
        <location evidence="1">Cytoplasm</location>
        <location evidence="1">Cytoskeleton</location>
        <location evidence="1">Spindle</location>
    </subcellularLocation>
</comment>